<evidence type="ECO:0000259" key="8">
    <source>
        <dbReference type="Pfam" id="PF01259"/>
    </source>
</evidence>
<keyword evidence="4 7" id="KW-0658">Purine biosynthesis</keyword>
<keyword evidence="10" id="KW-1185">Reference proteome</keyword>
<dbReference type="AlphaFoldDB" id="A0A9Q2CXL8"/>
<dbReference type="Pfam" id="PF01259">
    <property type="entry name" value="SAICAR_synt"/>
    <property type="match status" value="1"/>
</dbReference>
<sequence>MERIYAGKTKDVFKDDNGEIVLYFKDDMTGKDGVFDPGENQVGLTVEGSGRAGLEMTSHFFKTLEANNIPTHYLSSDLDKKEMRVKEIENFGDGLEVICRYVAVGSYYRRYGKYIENGTVLNSPIVEFTLKDDDRQDPVASKETLDILGLLTNDEYDKIEQLTIQISNIIKEELLKKDLELYDIKLEFGKDKETGDILLIDEISGGNMRVYKGEDNIHPLDIGKYLFN</sequence>
<dbReference type="GO" id="GO:0004639">
    <property type="term" value="F:phosphoribosylaminoimidazolesuccinocarboxamide synthase activity"/>
    <property type="evidence" value="ECO:0007669"/>
    <property type="project" value="UniProtKB-UniRule"/>
</dbReference>
<evidence type="ECO:0000256" key="7">
    <source>
        <dbReference type="HAMAP-Rule" id="MF_00137"/>
    </source>
</evidence>
<comment type="catalytic activity">
    <reaction evidence="6 7">
        <text>5-amino-1-(5-phospho-D-ribosyl)imidazole-4-carboxylate + L-aspartate + ATP = (2S)-2-[5-amino-1-(5-phospho-beta-D-ribosyl)imidazole-4-carboxamido]succinate + ADP + phosphate + 2 H(+)</text>
        <dbReference type="Rhea" id="RHEA:22628"/>
        <dbReference type="ChEBI" id="CHEBI:15378"/>
        <dbReference type="ChEBI" id="CHEBI:29991"/>
        <dbReference type="ChEBI" id="CHEBI:30616"/>
        <dbReference type="ChEBI" id="CHEBI:43474"/>
        <dbReference type="ChEBI" id="CHEBI:58443"/>
        <dbReference type="ChEBI" id="CHEBI:77657"/>
        <dbReference type="ChEBI" id="CHEBI:456216"/>
        <dbReference type="EC" id="6.3.2.6"/>
    </reaction>
</comment>
<dbReference type="Gene3D" id="3.30.470.20">
    <property type="entry name" value="ATP-grasp fold, B domain"/>
    <property type="match status" value="1"/>
</dbReference>
<reference evidence="9 10" key="1">
    <citation type="submission" date="2020-08" db="EMBL/GenBank/DDBJ databases">
        <title>Genomic Encyclopedia of Type Strains, Phase IV (KMG-IV): sequencing the most valuable type-strain genomes for metagenomic binning, comparative biology and taxonomic classification.</title>
        <authorList>
            <person name="Goeker M."/>
        </authorList>
    </citation>
    <scope>NUCLEOTIDE SEQUENCE [LARGE SCALE GENOMIC DNA]</scope>
    <source>
        <strain evidence="9 10">DSM 19163</strain>
    </source>
</reference>
<dbReference type="InterPro" id="IPR050089">
    <property type="entry name" value="SAICAR_synthetase"/>
</dbReference>
<evidence type="ECO:0000256" key="4">
    <source>
        <dbReference type="ARBA" id="ARBA00022755"/>
    </source>
</evidence>
<dbReference type="GO" id="GO:0005524">
    <property type="term" value="F:ATP binding"/>
    <property type="evidence" value="ECO:0007669"/>
    <property type="project" value="UniProtKB-KW"/>
</dbReference>
<evidence type="ECO:0000313" key="9">
    <source>
        <dbReference type="EMBL" id="MBB5175282.1"/>
    </source>
</evidence>
<evidence type="ECO:0000256" key="5">
    <source>
        <dbReference type="ARBA" id="ARBA00022840"/>
    </source>
</evidence>
<protein>
    <recommendedName>
        <fullName evidence="7">Phosphoribosylaminoimidazole-succinocarboxamide synthase</fullName>
        <ecNumber evidence="7">6.3.2.6</ecNumber>
    </recommendedName>
    <alternativeName>
        <fullName evidence="7">SAICAR synthetase</fullName>
    </alternativeName>
</protein>
<dbReference type="PANTHER" id="PTHR43599:SF3">
    <property type="entry name" value="SI:DKEY-6E2.2"/>
    <property type="match status" value="1"/>
</dbReference>
<comment type="pathway">
    <text evidence="1 7">Purine metabolism; IMP biosynthesis via de novo pathway; 5-amino-1-(5-phospho-D-ribosyl)imidazole-4-carboxamide from 5-amino-1-(5-phospho-D-ribosyl)imidazole-4-carboxylate: step 1/2.</text>
</comment>
<evidence type="ECO:0000256" key="1">
    <source>
        <dbReference type="ARBA" id="ARBA00004672"/>
    </source>
</evidence>
<gene>
    <name evidence="7" type="primary">purC</name>
    <name evidence="9" type="ORF">HNQ45_000140</name>
</gene>
<dbReference type="EMBL" id="JACHHF010000001">
    <property type="protein sequence ID" value="MBB5175282.1"/>
    <property type="molecule type" value="Genomic_DNA"/>
</dbReference>
<name>A0A9Q2CXL8_9STAP</name>
<feature type="domain" description="SAICAR synthetase/ADE2 N-terminal" evidence="8">
    <location>
        <begin position="4"/>
        <end position="215"/>
    </location>
</feature>
<proteinExistence type="inferred from homology"/>
<dbReference type="InterPro" id="IPR028923">
    <property type="entry name" value="SAICAR_synt/ADE2_N"/>
</dbReference>
<evidence type="ECO:0000313" key="10">
    <source>
        <dbReference type="Proteomes" id="UP000579136"/>
    </source>
</evidence>
<keyword evidence="3 7" id="KW-0547">Nucleotide-binding</keyword>
<keyword evidence="2 7" id="KW-0436">Ligase</keyword>
<dbReference type="GO" id="GO:0006189">
    <property type="term" value="P:'de novo' IMP biosynthetic process"/>
    <property type="evidence" value="ECO:0007669"/>
    <property type="project" value="UniProtKB-UniRule"/>
</dbReference>
<dbReference type="HAMAP" id="MF_00137">
    <property type="entry name" value="SAICAR_synth"/>
    <property type="match status" value="1"/>
</dbReference>
<evidence type="ECO:0000256" key="2">
    <source>
        <dbReference type="ARBA" id="ARBA00022598"/>
    </source>
</evidence>
<comment type="caution">
    <text evidence="9">The sequence shown here is derived from an EMBL/GenBank/DDBJ whole genome shotgun (WGS) entry which is preliminary data.</text>
</comment>
<keyword evidence="5 7" id="KW-0067">ATP-binding</keyword>
<comment type="similarity">
    <text evidence="7">Belongs to the SAICAR synthetase family.</text>
</comment>
<dbReference type="EC" id="6.3.2.6" evidence="7"/>
<evidence type="ECO:0000256" key="6">
    <source>
        <dbReference type="ARBA" id="ARBA00048475"/>
    </source>
</evidence>
<dbReference type="Gene3D" id="3.30.200.20">
    <property type="entry name" value="Phosphorylase Kinase, domain 1"/>
    <property type="match status" value="1"/>
</dbReference>
<dbReference type="SUPFAM" id="SSF56104">
    <property type="entry name" value="SAICAR synthase-like"/>
    <property type="match status" value="1"/>
</dbReference>
<evidence type="ECO:0000256" key="3">
    <source>
        <dbReference type="ARBA" id="ARBA00022741"/>
    </source>
</evidence>
<accession>A0A9Q2CXL8</accession>
<organism evidence="9 10">
    <name type="scientific">Nosocomiicoccus ampullae</name>
    <dbReference type="NCBI Taxonomy" id="489910"/>
    <lineage>
        <taxon>Bacteria</taxon>
        <taxon>Bacillati</taxon>
        <taxon>Bacillota</taxon>
        <taxon>Bacilli</taxon>
        <taxon>Bacillales</taxon>
        <taxon>Staphylococcaceae</taxon>
        <taxon>Nosocomiicoccus</taxon>
    </lineage>
</organism>
<dbReference type="Proteomes" id="UP000579136">
    <property type="component" value="Unassembled WGS sequence"/>
</dbReference>
<dbReference type="RefSeq" id="WP_183672715.1">
    <property type="nucleotide sequence ID" value="NZ_CBCRYX010000003.1"/>
</dbReference>
<dbReference type="PANTHER" id="PTHR43599">
    <property type="entry name" value="MULTIFUNCTIONAL PROTEIN ADE2"/>
    <property type="match status" value="1"/>
</dbReference>